<evidence type="ECO:0000313" key="3">
    <source>
        <dbReference type="Proteomes" id="UP000218334"/>
    </source>
</evidence>
<accession>A0A2H3B1M9</accession>
<protein>
    <submittedName>
        <fullName evidence="2">Uncharacterized protein</fullName>
    </submittedName>
</protein>
<feature type="compositionally biased region" description="Basic and acidic residues" evidence="1">
    <location>
        <begin position="59"/>
        <end position="68"/>
    </location>
</feature>
<feature type="region of interest" description="Disordered" evidence="1">
    <location>
        <begin position="1"/>
        <end position="24"/>
    </location>
</feature>
<organism evidence="2 3">
    <name type="scientific">Armillaria solidipes</name>
    <dbReference type="NCBI Taxonomy" id="1076256"/>
    <lineage>
        <taxon>Eukaryota</taxon>
        <taxon>Fungi</taxon>
        <taxon>Dikarya</taxon>
        <taxon>Basidiomycota</taxon>
        <taxon>Agaricomycotina</taxon>
        <taxon>Agaricomycetes</taxon>
        <taxon>Agaricomycetidae</taxon>
        <taxon>Agaricales</taxon>
        <taxon>Marasmiineae</taxon>
        <taxon>Physalacriaceae</taxon>
        <taxon>Armillaria</taxon>
    </lineage>
</organism>
<dbReference type="Proteomes" id="UP000218334">
    <property type="component" value="Unassembled WGS sequence"/>
</dbReference>
<name>A0A2H3B1M9_9AGAR</name>
<dbReference type="AlphaFoldDB" id="A0A2H3B1M9"/>
<evidence type="ECO:0000313" key="2">
    <source>
        <dbReference type="EMBL" id="PBK60962.1"/>
    </source>
</evidence>
<reference evidence="3" key="1">
    <citation type="journal article" date="2017" name="Nat. Ecol. Evol.">
        <title>Genome expansion and lineage-specific genetic innovations in the forest pathogenic fungi Armillaria.</title>
        <authorList>
            <person name="Sipos G."/>
            <person name="Prasanna A.N."/>
            <person name="Walter M.C."/>
            <person name="O'Connor E."/>
            <person name="Balint B."/>
            <person name="Krizsan K."/>
            <person name="Kiss B."/>
            <person name="Hess J."/>
            <person name="Varga T."/>
            <person name="Slot J."/>
            <person name="Riley R."/>
            <person name="Boka B."/>
            <person name="Rigling D."/>
            <person name="Barry K."/>
            <person name="Lee J."/>
            <person name="Mihaltcheva S."/>
            <person name="LaButti K."/>
            <person name="Lipzen A."/>
            <person name="Waldron R."/>
            <person name="Moloney N.M."/>
            <person name="Sperisen C."/>
            <person name="Kredics L."/>
            <person name="Vagvoelgyi C."/>
            <person name="Patrignani A."/>
            <person name="Fitzpatrick D."/>
            <person name="Nagy I."/>
            <person name="Doyle S."/>
            <person name="Anderson J.B."/>
            <person name="Grigoriev I.V."/>
            <person name="Gueldener U."/>
            <person name="Muensterkoetter M."/>
            <person name="Nagy L.G."/>
        </authorList>
    </citation>
    <scope>NUCLEOTIDE SEQUENCE [LARGE SCALE GENOMIC DNA]</scope>
    <source>
        <strain evidence="3">28-4</strain>
    </source>
</reference>
<keyword evidence="3" id="KW-1185">Reference proteome</keyword>
<sequence>MANNTPFEESARRRFNSTGKTVGSGGYVQGLQIAIGPRGDSVHKDPGCFLGARGALEKGNMRGLTDKRGQRKRSSTPWPREKKLKRPCSQPTVEAVGWPSENSWNSSGTSPGVELSSSGNRRCSSREWKKTIADRTLVSQVITRSGVQANFRWVSKSPSYTFHPENVVNFFDESLNLPVTGTSVHRFLCAKFGPLFPDLE</sequence>
<feature type="region of interest" description="Disordered" evidence="1">
    <location>
        <begin position="59"/>
        <end position="120"/>
    </location>
</feature>
<proteinExistence type="predicted"/>
<evidence type="ECO:0000256" key="1">
    <source>
        <dbReference type="SAM" id="MobiDB-lite"/>
    </source>
</evidence>
<dbReference type="EMBL" id="KZ293480">
    <property type="protein sequence ID" value="PBK60962.1"/>
    <property type="molecule type" value="Genomic_DNA"/>
</dbReference>
<gene>
    <name evidence="2" type="ORF">ARMSODRAFT_981872</name>
</gene>
<feature type="compositionally biased region" description="Polar residues" evidence="1">
    <location>
        <begin position="100"/>
        <end position="120"/>
    </location>
</feature>